<dbReference type="PANTHER" id="PTHR47542:SF2">
    <property type="entry name" value="ACYL-COA N-ACYLTRANSFERASES (NAT) SUPERFAMILY PROTEIN"/>
    <property type="match status" value="1"/>
</dbReference>
<dbReference type="Pfam" id="PF00583">
    <property type="entry name" value="Acetyltransf_1"/>
    <property type="match status" value="1"/>
</dbReference>
<sequence length="288" mass="34753">MVLLEKLSLFNMEHFRKLYNKNEDAYTCNKSFFEIYDEEHFLIKYLIRKQIKLFKVNKEYIGYIWYEYPSQSGLSNIYAIYLKEEYMDMINAKMLSFFKRTTFRYDMIASSRNSNIMKKLNFNVNSKNILMKIKTTNFSNVIKDRIKFRHFKEGQDEELRCEIQNSVFNDKNRIPLTIEDVRREEAEEYYINNFGVFIYNNQGQVVGYGQVIYNKGLYTIVNLGILKEHRRHGYGEVLLRYLINICKQNSINNVYIRVDKDNLKAIALYTKVGFKEYQSFVSWYKYIN</sequence>
<proteinExistence type="predicted"/>
<feature type="domain" description="N-acetyltransferase" evidence="1">
    <location>
        <begin position="146"/>
        <end position="288"/>
    </location>
</feature>
<dbReference type="HOGENOM" id="CLU_082666_0_0_9"/>
<evidence type="ECO:0000313" key="2">
    <source>
        <dbReference type="EMBL" id="AGF57045.1"/>
    </source>
</evidence>
<dbReference type="RefSeq" id="WP_015393363.1">
    <property type="nucleotide sequence ID" value="NC_020291.1"/>
</dbReference>
<dbReference type="PROSITE" id="PS51186">
    <property type="entry name" value="GNAT"/>
    <property type="match status" value="1"/>
</dbReference>
<accession>M1LV97</accession>
<organism evidence="2 3">
    <name type="scientific">Clostridium saccharoperbutylacetonicum N1-4(HMT)</name>
    <dbReference type="NCBI Taxonomy" id="931276"/>
    <lineage>
        <taxon>Bacteria</taxon>
        <taxon>Bacillati</taxon>
        <taxon>Bacillota</taxon>
        <taxon>Clostridia</taxon>
        <taxon>Eubacteriales</taxon>
        <taxon>Clostridiaceae</taxon>
        <taxon>Clostridium</taxon>
    </lineage>
</organism>
<evidence type="ECO:0000259" key="1">
    <source>
        <dbReference type="PROSITE" id="PS51186"/>
    </source>
</evidence>
<evidence type="ECO:0000313" key="3">
    <source>
        <dbReference type="Proteomes" id="UP000011728"/>
    </source>
</evidence>
<dbReference type="Proteomes" id="UP000011728">
    <property type="component" value="Chromosome"/>
</dbReference>
<keyword evidence="2" id="KW-0808">Transferase</keyword>
<dbReference type="InterPro" id="IPR016181">
    <property type="entry name" value="Acyl_CoA_acyltransferase"/>
</dbReference>
<dbReference type="AlphaFoldDB" id="M1LV97"/>
<protein>
    <submittedName>
        <fullName evidence="2">GCN5-related N-acetyltransferase</fullName>
    </submittedName>
</protein>
<dbReference type="SUPFAM" id="SSF55729">
    <property type="entry name" value="Acyl-CoA N-acyltransferases (Nat)"/>
    <property type="match status" value="1"/>
</dbReference>
<dbReference type="GO" id="GO:0016747">
    <property type="term" value="F:acyltransferase activity, transferring groups other than amino-acyl groups"/>
    <property type="evidence" value="ECO:0007669"/>
    <property type="project" value="InterPro"/>
</dbReference>
<reference evidence="2 3" key="1">
    <citation type="submission" date="2013-02" db="EMBL/GenBank/DDBJ databases">
        <title>Genome sequence of Clostridium saccharoperbutylacetonicum N1-4(HMT).</title>
        <authorList>
            <person name="Poehlein A."/>
            <person name="Daniel R."/>
        </authorList>
    </citation>
    <scope>NUCLEOTIDE SEQUENCE [LARGE SCALE GENOMIC DNA]</scope>
    <source>
        <strain evidence="3">N1-4(HMT)</strain>
    </source>
</reference>
<dbReference type="InterPro" id="IPR000182">
    <property type="entry name" value="GNAT_dom"/>
</dbReference>
<dbReference type="Gene3D" id="3.40.630.30">
    <property type="match status" value="1"/>
</dbReference>
<dbReference type="STRING" id="36745.CLSAP_30510"/>
<dbReference type="PANTHER" id="PTHR47542">
    <property type="entry name" value="ACYL-COA N-ACYLTRANSFERASES (NAT) SUPERFAMILY PROTEIN"/>
    <property type="match status" value="1"/>
</dbReference>
<dbReference type="eggNOG" id="COG0456">
    <property type="taxonomic scope" value="Bacteria"/>
</dbReference>
<keyword evidence="3" id="KW-1185">Reference proteome</keyword>
<gene>
    <name evidence="2" type="ORF">Cspa_c32840</name>
</gene>
<name>M1LV97_9CLOT</name>
<dbReference type="CDD" id="cd04301">
    <property type="entry name" value="NAT_SF"/>
    <property type="match status" value="1"/>
</dbReference>
<dbReference type="KEGG" id="csr:Cspa_c32840"/>
<dbReference type="EMBL" id="CP004121">
    <property type="protein sequence ID" value="AGF57045.1"/>
    <property type="molecule type" value="Genomic_DNA"/>
</dbReference>
<dbReference type="PATRIC" id="fig|931276.5.peg.3308"/>